<dbReference type="GeneID" id="18873873"/>
<evidence type="ECO:0000259" key="9">
    <source>
        <dbReference type="PROSITE" id="PS51394"/>
    </source>
</evidence>
<proteinExistence type="inferred from homology"/>
<dbReference type="EMBL" id="GL996502">
    <property type="protein sequence ID" value="EGW32320.1"/>
    <property type="molecule type" value="Genomic_DNA"/>
</dbReference>
<dbReference type="GO" id="GO:0044877">
    <property type="term" value="F:protein-containing complex binding"/>
    <property type="evidence" value="ECO:0007669"/>
    <property type="project" value="EnsemblFungi"/>
</dbReference>
<dbReference type="Gene3D" id="3.10.20.870">
    <property type="entry name" value="PFU (PLAA family ubiquitin binding), C-terminal domain"/>
    <property type="match status" value="1"/>
</dbReference>
<feature type="repeat" description="WD" evidence="8">
    <location>
        <begin position="97"/>
        <end position="129"/>
    </location>
</feature>
<dbReference type="PANTHER" id="PTHR19849:SF0">
    <property type="entry name" value="PHOSPHOLIPASE A-2-ACTIVATING PROTEIN"/>
    <property type="match status" value="1"/>
</dbReference>
<evidence type="ECO:0000256" key="3">
    <source>
        <dbReference type="ARBA" id="ARBA00008495"/>
    </source>
</evidence>
<evidence type="ECO:0000256" key="7">
    <source>
        <dbReference type="ARBA" id="ARBA00023242"/>
    </source>
</evidence>
<keyword evidence="5 8" id="KW-0853">WD repeat</keyword>
<dbReference type="eggNOG" id="KOG0301">
    <property type="taxonomic scope" value="Eukaryota"/>
</dbReference>
<dbReference type="PROSITE" id="PS50294">
    <property type="entry name" value="WD_REPEATS_REGION"/>
    <property type="match status" value="2"/>
</dbReference>
<keyword evidence="4" id="KW-0963">Cytoplasm</keyword>
<dbReference type="GO" id="GO:0010992">
    <property type="term" value="P:ubiquitin recycling"/>
    <property type="evidence" value="ECO:0007669"/>
    <property type="project" value="EnsemblFungi"/>
</dbReference>
<comment type="subcellular location">
    <subcellularLocation>
        <location evidence="2">Cytoplasm</location>
    </subcellularLocation>
    <subcellularLocation>
        <location evidence="1">Nucleus</location>
    </subcellularLocation>
</comment>
<dbReference type="AlphaFoldDB" id="G3AQ00"/>
<dbReference type="GO" id="GO:0140036">
    <property type="term" value="F:ubiquitin-modified protein reader activity"/>
    <property type="evidence" value="ECO:0007669"/>
    <property type="project" value="EnsemblFungi"/>
</dbReference>
<dbReference type="InterPro" id="IPR038122">
    <property type="entry name" value="PFU_sf"/>
</dbReference>
<dbReference type="PROSITE" id="PS51394">
    <property type="entry name" value="PFU"/>
    <property type="match status" value="1"/>
</dbReference>
<dbReference type="SUPFAM" id="SSF50978">
    <property type="entry name" value="WD40 repeat-like"/>
    <property type="match status" value="1"/>
</dbReference>
<dbReference type="GO" id="GO:0034517">
    <property type="term" value="P:ribophagy"/>
    <property type="evidence" value="ECO:0007669"/>
    <property type="project" value="EnsemblFungi"/>
</dbReference>
<feature type="repeat" description="WD" evidence="8">
    <location>
        <begin position="218"/>
        <end position="251"/>
    </location>
</feature>
<evidence type="ECO:0000256" key="4">
    <source>
        <dbReference type="ARBA" id="ARBA00022490"/>
    </source>
</evidence>
<evidence type="ECO:0000313" key="12">
    <source>
        <dbReference type="Proteomes" id="UP000000709"/>
    </source>
</evidence>
<dbReference type="GO" id="GO:0006303">
    <property type="term" value="P:double-strand break repair via nonhomologous end joining"/>
    <property type="evidence" value="ECO:0007669"/>
    <property type="project" value="EnsemblFungi"/>
</dbReference>
<dbReference type="InterPro" id="IPR011989">
    <property type="entry name" value="ARM-like"/>
</dbReference>
<evidence type="ECO:0000259" key="10">
    <source>
        <dbReference type="PROSITE" id="PS51396"/>
    </source>
</evidence>
<evidence type="ECO:0000256" key="5">
    <source>
        <dbReference type="ARBA" id="ARBA00022574"/>
    </source>
</evidence>
<protein>
    <recommendedName>
        <fullName evidence="13">Protein DOA1</fullName>
    </recommendedName>
</protein>
<dbReference type="Gene3D" id="2.130.10.10">
    <property type="entry name" value="YVTN repeat-like/Quinoprotein amine dehydrogenase"/>
    <property type="match status" value="1"/>
</dbReference>
<dbReference type="OMA" id="STIMVKN"/>
<dbReference type="FunCoup" id="G3AQ00">
    <property type="interactions" value="1432"/>
</dbReference>
<dbReference type="GO" id="GO:0032473">
    <property type="term" value="C:cytoplasmic side of mitochondrial outer membrane"/>
    <property type="evidence" value="ECO:0007669"/>
    <property type="project" value="EnsemblFungi"/>
</dbReference>
<dbReference type="GO" id="GO:0036435">
    <property type="term" value="F:K48-linked polyubiquitin modification-dependent protein binding"/>
    <property type="evidence" value="ECO:0007669"/>
    <property type="project" value="EnsemblFungi"/>
</dbReference>
<dbReference type="GO" id="GO:0043130">
    <property type="term" value="F:ubiquitin binding"/>
    <property type="evidence" value="ECO:0007669"/>
    <property type="project" value="EnsemblFungi"/>
</dbReference>
<dbReference type="CDD" id="cd00200">
    <property type="entry name" value="WD40"/>
    <property type="match status" value="1"/>
</dbReference>
<dbReference type="GO" id="GO:0072671">
    <property type="term" value="P:mitochondria-associated ubiquitin-dependent protein catabolic process"/>
    <property type="evidence" value="ECO:0007669"/>
    <property type="project" value="EnsemblFungi"/>
</dbReference>
<dbReference type="PROSITE" id="PS00678">
    <property type="entry name" value="WD_REPEATS_1"/>
    <property type="match status" value="2"/>
</dbReference>
<dbReference type="InterPro" id="IPR015155">
    <property type="entry name" value="PFU"/>
</dbReference>
<dbReference type="HOGENOM" id="CLU_011791_2_0_1"/>
<dbReference type="PROSITE" id="PS50082">
    <property type="entry name" value="WD_REPEATS_2"/>
    <property type="match status" value="4"/>
</dbReference>
<gene>
    <name evidence="11" type="ORF">SPAPADRAFT_61395</name>
</gene>
<dbReference type="InterPro" id="IPR036322">
    <property type="entry name" value="WD40_repeat_dom_sf"/>
</dbReference>
<evidence type="ECO:0000256" key="1">
    <source>
        <dbReference type="ARBA" id="ARBA00004123"/>
    </source>
</evidence>
<dbReference type="SMART" id="SM00320">
    <property type="entry name" value="WD40"/>
    <property type="match status" value="7"/>
</dbReference>
<dbReference type="PANTHER" id="PTHR19849">
    <property type="entry name" value="PHOSPHOLIPASE A-2-ACTIVATING PROTEIN"/>
    <property type="match status" value="1"/>
</dbReference>
<dbReference type="STRING" id="619300.G3AQ00"/>
<evidence type="ECO:0008006" key="13">
    <source>
        <dbReference type="Google" id="ProtNLM"/>
    </source>
</evidence>
<dbReference type="FunFam" id="2.130.10.10:FF:000175">
    <property type="entry name" value="Phospholipase A-2-activating protein"/>
    <property type="match status" value="1"/>
</dbReference>
<feature type="domain" description="PFU" evidence="9">
    <location>
        <begin position="354"/>
        <end position="448"/>
    </location>
</feature>
<dbReference type="Pfam" id="PF00400">
    <property type="entry name" value="WD40"/>
    <property type="match status" value="6"/>
</dbReference>
<keyword evidence="6" id="KW-0677">Repeat</keyword>
<reference evidence="11 12" key="1">
    <citation type="journal article" date="2011" name="Proc. Natl. Acad. Sci. U.S.A.">
        <title>Comparative genomics of xylose-fermenting fungi for enhanced biofuel production.</title>
        <authorList>
            <person name="Wohlbach D.J."/>
            <person name="Kuo A."/>
            <person name="Sato T.K."/>
            <person name="Potts K.M."/>
            <person name="Salamov A.A."/>
            <person name="LaButti K.M."/>
            <person name="Sun H."/>
            <person name="Clum A."/>
            <person name="Pangilinan J.L."/>
            <person name="Lindquist E.A."/>
            <person name="Lucas S."/>
            <person name="Lapidus A."/>
            <person name="Jin M."/>
            <person name="Gunawan C."/>
            <person name="Balan V."/>
            <person name="Dale B.E."/>
            <person name="Jeffries T.W."/>
            <person name="Zinkel R."/>
            <person name="Barry K.W."/>
            <person name="Grigoriev I.V."/>
            <person name="Gasch A.P."/>
        </authorList>
    </citation>
    <scope>NUCLEOTIDE SEQUENCE [LARGE SCALE GENOMIC DNA]</scope>
    <source>
        <strain evidence="12">NRRL Y-27907 / 11-Y1</strain>
    </source>
</reference>
<dbReference type="GO" id="GO:0005634">
    <property type="term" value="C:nucleus"/>
    <property type="evidence" value="ECO:0007669"/>
    <property type="project" value="UniProtKB-SubCell"/>
</dbReference>
<feature type="repeat" description="WD" evidence="8">
    <location>
        <begin position="176"/>
        <end position="217"/>
    </location>
</feature>
<dbReference type="InterPro" id="IPR019775">
    <property type="entry name" value="WD40_repeat_CS"/>
</dbReference>
<dbReference type="Pfam" id="PF08324">
    <property type="entry name" value="PUL"/>
    <property type="match status" value="1"/>
</dbReference>
<sequence>MSYKLSATLTGHEQDVKSIAIVNDSQLVSVSRDSTTRFWTNIASSNNDSTIVLHSPTTSFINSVSYISDRGLVASGGQDAMIYLNEVGGEEKDSYQLIGHQGNVCALHYGHGQLISSSWDATAKVWNLEDFSVKLDLKGHGSSVWDCKALSDNKYLTCSADKTIRLWSGNHEIKQFKGHTDVVRKLLVLPGEEQFLSCSNDCTIKLWDIATGQNLRTFVGHDSFIYDLGLLPNGNVVSTGEDRTVRVWDFNGGPIQVITLPCISIWCVDVLSNGDFAVGSSDNQIRIFTNDKSRYAPVDELVELRKAVESSAIAEQSLDNLKKTDIPSYEALAQPGKNEGSVIMVKNDEGVIEAHQWSGGQWNKIGDVVGSAGNKKQLYNGVEYDYVFDVDIKEGAPPLKLPYNANENPYVVAEKFLAENDLPGSYAEEVVRFIEQNTKGFKLEEGTEKEVAATKEPVIDPYSDAYNRQAKLEHELKVIPQNSVISYKDYKKDQLLNGLNKLNANQEPAVQFSSDQISTITECLTDLNSANALKLICQFGRHIIKKWNTGSKLIGYDLIRISVTRVTTVDLINSTEAAEILLDAVISGISDASAEIKTGTTALLMMILKVVNNVIGTVFFVQLYIDPEGEVYQYNDLFKQFLKSLATIIGETSREAKLYNTTMTTVATLIYNFTVNHIKTTGLKKNPKSSSIIIEFWNKVGAQVAESNSEAAYRLSIAYGNLKYAKAYSDNVPPTWLAEVGQLYAVEAGEQRFIELASDLKKL</sequence>
<dbReference type="Pfam" id="PF09070">
    <property type="entry name" value="PFU"/>
    <property type="match status" value="1"/>
</dbReference>
<dbReference type="InParanoid" id="G3AQ00"/>
<dbReference type="InterPro" id="IPR020472">
    <property type="entry name" value="WD40_PAC1"/>
</dbReference>
<dbReference type="InterPro" id="IPR001680">
    <property type="entry name" value="WD40_rpt"/>
</dbReference>
<evidence type="ECO:0000256" key="6">
    <source>
        <dbReference type="ARBA" id="ARBA00022737"/>
    </source>
</evidence>
<feature type="domain" description="PUL" evidence="10">
    <location>
        <begin position="477"/>
        <end position="763"/>
    </location>
</feature>
<dbReference type="OrthoDB" id="10265988at2759"/>
<dbReference type="PROSITE" id="PS51396">
    <property type="entry name" value="PUL"/>
    <property type="match status" value="1"/>
</dbReference>
<dbReference type="InterPro" id="IPR013535">
    <property type="entry name" value="PUL_dom"/>
</dbReference>
<name>G3AQ00_SPAPN</name>
<dbReference type="KEGG" id="spaa:SPAPADRAFT_61395"/>
<evidence type="ECO:0000256" key="2">
    <source>
        <dbReference type="ARBA" id="ARBA00004496"/>
    </source>
</evidence>
<dbReference type="Gene3D" id="1.25.10.10">
    <property type="entry name" value="Leucine-rich Repeat Variant"/>
    <property type="match status" value="1"/>
</dbReference>
<comment type="similarity">
    <text evidence="3">Belongs to the WD repeat PLAP family.</text>
</comment>
<feature type="repeat" description="WD" evidence="8">
    <location>
        <begin position="9"/>
        <end position="39"/>
    </location>
</feature>
<dbReference type="InterPro" id="IPR015943">
    <property type="entry name" value="WD40/YVTN_repeat-like_dom_sf"/>
</dbReference>
<keyword evidence="12" id="KW-1185">Reference proteome</keyword>
<evidence type="ECO:0000256" key="8">
    <source>
        <dbReference type="PROSITE-ProRule" id="PRU00221"/>
    </source>
</evidence>
<keyword evidence="7" id="KW-0539">Nucleus</keyword>
<dbReference type="RefSeq" id="XP_007375596.1">
    <property type="nucleotide sequence ID" value="XM_007375534.1"/>
</dbReference>
<accession>G3AQ00</accession>
<evidence type="ECO:0000313" key="11">
    <source>
        <dbReference type="EMBL" id="EGW32320.1"/>
    </source>
</evidence>
<dbReference type="PRINTS" id="PR00320">
    <property type="entry name" value="GPROTEINBRPT"/>
</dbReference>
<dbReference type="Proteomes" id="UP000000709">
    <property type="component" value="Unassembled WGS sequence"/>
</dbReference>
<dbReference type="GO" id="GO:0070314">
    <property type="term" value="P:G1 to G0 transition"/>
    <property type="evidence" value="ECO:0007669"/>
    <property type="project" value="EnsemblFungi"/>
</dbReference>
<organism evidence="12">
    <name type="scientific">Spathaspora passalidarum (strain NRRL Y-27907 / 11-Y1)</name>
    <dbReference type="NCBI Taxonomy" id="619300"/>
    <lineage>
        <taxon>Eukaryota</taxon>
        <taxon>Fungi</taxon>
        <taxon>Dikarya</taxon>
        <taxon>Ascomycota</taxon>
        <taxon>Saccharomycotina</taxon>
        <taxon>Pichiomycetes</taxon>
        <taxon>Debaryomycetaceae</taxon>
        <taxon>Spathaspora</taxon>
    </lineage>
</organism>